<keyword evidence="6" id="KW-0808">Transferase</keyword>
<evidence type="ECO:0000256" key="1">
    <source>
        <dbReference type="ARBA" id="ARBA00004687"/>
    </source>
</evidence>
<proteinExistence type="inferred from homology"/>
<dbReference type="GO" id="GO:0016757">
    <property type="term" value="F:glycosyltransferase activity"/>
    <property type="evidence" value="ECO:0007669"/>
    <property type="project" value="UniProtKB-KW"/>
</dbReference>
<accession>V8NQV4</accession>
<comment type="pathway">
    <text evidence="1">Glycolipid biosynthesis; glycosylphosphatidylinositol-anchor biosynthesis.</text>
</comment>
<feature type="transmembrane region" description="Helical" evidence="4">
    <location>
        <begin position="169"/>
        <end position="189"/>
    </location>
</feature>
<dbReference type="UniPathway" id="UPA00196"/>
<reference evidence="6 7" key="1">
    <citation type="journal article" date="2013" name="Proc. Natl. Acad. Sci. U.S.A.">
        <title>The king cobra genome reveals dynamic gene evolution and adaptation in the snake venom system.</title>
        <authorList>
            <person name="Vonk F.J."/>
            <person name="Casewell N.R."/>
            <person name="Henkel C.V."/>
            <person name="Heimberg A.M."/>
            <person name="Jansen H.J."/>
            <person name="McCleary R.J."/>
            <person name="Kerkkamp H.M."/>
            <person name="Vos R.A."/>
            <person name="Guerreiro I."/>
            <person name="Calvete J.J."/>
            <person name="Wuster W."/>
            <person name="Woods A.E."/>
            <person name="Logan J.M."/>
            <person name="Harrison R.A."/>
            <person name="Castoe T.A."/>
            <person name="de Koning A.P."/>
            <person name="Pollock D.D."/>
            <person name="Yandell M."/>
            <person name="Calderon D."/>
            <person name="Renjifo C."/>
            <person name="Currier R.B."/>
            <person name="Salgado D."/>
            <person name="Pla D."/>
            <person name="Sanz L."/>
            <person name="Hyder A.S."/>
            <person name="Ribeiro J.M."/>
            <person name="Arntzen J.W."/>
            <person name="van den Thillart G.E."/>
            <person name="Boetzer M."/>
            <person name="Pirovano W."/>
            <person name="Dirks R.P."/>
            <person name="Spaink H.P."/>
            <person name="Duboule D."/>
            <person name="McGlinn E."/>
            <person name="Kini R.M."/>
            <person name="Richardson M.K."/>
        </authorList>
    </citation>
    <scope>NUCLEOTIDE SEQUENCE</scope>
    <source>
        <tissue evidence="6">Blood</tissue>
    </source>
</reference>
<keyword evidence="7" id="KW-1185">Reference proteome</keyword>
<feature type="domain" description="Phosphatidylinositol N-acetylglucosaminyltransferase subunit H conserved" evidence="5">
    <location>
        <begin position="222"/>
        <end position="291"/>
    </location>
</feature>
<dbReference type="InterPro" id="IPR044215">
    <property type="entry name" value="PIG-H"/>
</dbReference>
<evidence type="ECO:0000313" key="7">
    <source>
        <dbReference type="Proteomes" id="UP000018936"/>
    </source>
</evidence>
<keyword evidence="6" id="KW-0328">Glycosyltransferase</keyword>
<feature type="compositionally biased region" description="Polar residues" evidence="3">
    <location>
        <begin position="1"/>
        <end position="10"/>
    </location>
</feature>
<protein>
    <submittedName>
        <fullName evidence="6">Phosphatidylinositol N-acetylglucosaminyltransferase subunit H</fullName>
    </submittedName>
</protein>
<comment type="similarity">
    <text evidence="2">Belongs to the PIGH family.</text>
</comment>
<dbReference type="GO" id="GO:0000506">
    <property type="term" value="C:glycosylphosphatidylinositol-N-acetylglucosaminyltransferase (GPI-GnT) complex"/>
    <property type="evidence" value="ECO:0007669"/>
    <property type="project" value="InterPro"/>
</dbReference>
<evidence type="ECO:0000256" key="2">
    <source>
        <dbReference type="ARBA" id="ARBA00009610"/>
    </source>
</evidence>
<evidence type="ECO:0000313" key="6">
    <source>
        <dbReference type="EMBL" id="ETE64038.1"/>
    </source>
</evidence>
<evidence type="ECO:0000259" key="5">
    <source>
        <dbReference type="Pfam" id="PF10181"/>
    </source>
</evidence>
<evidence type="ECO:0000256" key="4">
    <source>
        <dbReference type="SAM" id="Phobius"/>
    </source>
</evidence>
<organism evidence="6 7">
    <name type="scientific">Ophiophagus hannah</name>
    <name type="common">King cobra</name>
    <name type="synonym">Naja hannah</name>
    <dbReference type="NCBI Taxonomy" id="8665"/>
    <lineage>
        <taxon>Eukaryota</taxon>
        <taxon>Metazoa</taxon>
        <taxon>Chordata</taxon>
        <taxon>Craniata</taxon>
        <taxon>Vertebrata</taxon>
        <taxon>Euteleostomi</taxon>
        <taxon>Lepidosauria</taxon>
        <taxon>Squamata</taxon>
        <taxon>Bifurcata</taxon>
        <taxon>Unidentata</taxon>
        <taxon>Episquamata</taxon>
        <taxon>Toxicofera</taxon>
        <taxon>Serpentes</taxon>
        <taxon>Colubroidea</taxon>
        <taxon>Elapidae</taxon>
        <taxon>Elapinae</taxon>
        <taxon>Ophiophagus</taxon>
    </lineage>
</organism>
<dbReference type="EMBL" id="AZIM01002432">
    <property type="protein sequence ID" value="ETE64038.1"/>
    <property type="molecule type" value="Genomic_DNA"/>
</dbReference>
<gene>
    <name evidence="6" type="primary">PIGH</name>
    <name evidence="6" type="ORF">L345_10195</name>
</gene>
<feature type="non-terminal residue" evidence="6">
    <location>
        <position position="1"/>
    </location>
</feature>
<feature type="region of interest" description="Disordered" evidence="3">
    <location>
        <begin position="1"/>
        <end position="44"/>
    </location>
</feature>
<feature type="transmembrane region" description="Helical" evidence="4">
    <location>
        <begin position="195"/>
        <end position="215"/>
    </location>
</feature>
<dbReference type="GO" id="GO:0006506">
    <property type="term" value="P:GPI anchor biosynthetic process"/>
    <property type="evidence" value="ECO:0007669"/>
    <property type="project" value="UniProtKB-UniPathway"/>
</dbReference>
<keyword evidence="4" id="KW-1133">Transmembrane helix</keyword>
<keyword evidence="4" id="KW-0812">Transmembrane</keyword>
<feature type="compositionally biased region" description="Basic and acidic residues" evidence="3">
    <location>
        <begin position="11"/>
        <end position="29"/>
    </location>
</feature>
<dbReference type="AlphaFoldDB" id="V8NQV4"/>
<comment type="caution">
    <text evidence="6">The sequence shown here is derived from an EMBL/GenBank/DDBJ whole genome shotgun (WGS) entry which is preliminary data.</text>
</comment>
<evidence type="ECO:0000256" key="3">
    <source>
        <dbReference type="SAM" id="MobiDB-lite"/>
    </source>
</evidence>
<sequence>MQNTGHGTNRNLKENLSKPDRLDFSELRTKNSTALPKEEKDQENLMHRRYFGGGLSLPTLLSRLCKGREPAAEAIKGSPLRWPARQPFQHNRQLLAGRGGALLPSSDSRLERERRKRCSAHLRTALASLPRSDMAEEREYLSVSGAPIKLRPLHHSASCRELQVRCPRLQLGSLSAVTCCVWLVAYGLFVVSQNSMVLSASIFITLIGLLVYLHFVKIDQESLLIIDSLGIQMTSSYASGKESTTFIEMNQVKDVVINEAIYMQKVIYYLCILLQDPIEPHAVSEVVPLFQSSMPRLDCLVDIYKSCQEILEQRKKS</sequence>
<dbReference type="PANTHER" id="PTHR15231">
    <property type="entry name" value="PHOSPHATIDYLINOSITOL N-ACETYLGLUCOSAMINYLTRANSFERASE SUBUNIT H"/>
    <property type="match status" value="1"/>
</dbReference>
<name>V8NQV4_OPHHA</name>
<dbReference type="OrthoDB" id="6256716at2759"/>
<keyword evidence="4" id="KW-0472">Membrane</keyword>
<dbReference type="PANTHER" id="PTHR15231:SF1">
    <property type="entry name" value="PHOSPHATIDYLINOSITOL N-ACETYLGLUCOSAMINYLTRANSFERASE SUBUNIT H"/>
    <property type="match status" value="1"/>
</dbReference>
<dbReference type="Proteomes" id="UP000018936">
    <property type="component" value="Unassembled WGS sequence"/>
</dbReference>
<dbReference type="Pfam" id="PF10181">
    <property type="entry name" value="PIG-H"/>
    <property type="match status" value="1"/>
</dbReference>
<dbReference type="InterPro" id="IPR019328">
    <property type="entry name" value="PIGH-H_dom"/>
</dbReference>